<dbReference type="GO" id="GO:0004930">
    <property type="term" value="F:G protein-coupled receptor activity"/>
    <property type="evidence" value="ECO:0007669"/>
    <property type="project" value="InterPro"/>
</dbReference>
<keyword evidence="4" id="KW-1185">Reference proteome</keyword>
<dbReference type="SUPFAM" id="SSF111418">
    <property type="entry name" value="Hormone receptor domain"/>
    <property type="match status" value="1"/>
</dbReference>
<evidence type="ECO:0000313" key="3">
    <source>
        <dbReference type="EMBL" id="KAJ8254557.1"/>
    </source>
</evidence>
<reference evidence="3" key="1">
    <citation type="journal article" date="2023" name="Science">
        <title>Genome structures resolve the early diversification of teleost fishes.</title>
        <authorList>
            <person name="Parey E."/>
            <person name="Louis A."/>
            <person name="Montfort J."/>
            <person name="Bouchez O."/>
            <person name="Roques C."/>
            <person name="Iampietro C."/>
            <person name="Lluch J."/>
            <person name="Castinel A."/>
            <person name="Donnadieu C."/>
            <person name="Desvignes T."/>
            <person name="Floi Bucao C."/>
            <person name="Jouanno E."/>
            <person name="Wen M."/>
            <person name="Mejri S."/>
            <person name="Dirks R."/>
            <person name="Jansen H."/>
            <person name="Henkel C."/>
            <person name="Chen W.J."/>
            <person name="Zahm M."/>
            <person name="Cabau C."/>
            <person name="Klopp C."/>
            <person name="Thompson A.W."/>
            <person name="Robinson-Rechavi M."/>
            <person name="Braasch I."/>
            <person name="Lecointre G."/>
            <person name="Bobe J."/>
            <person name="Postlethwait J.H."/>
            <person name="Berthelot C."/>
            <person name="Roest Crollius H."/>
            <person name="Guiguen Y."/>
        </authorList>
    </citation>
    <scope>NUCLEOTIDE SEQUENCE</scope>
    <source>
        <strain evidence="3">Concon-B</strain>
    </source>
</reference>
<dbReference type="GO" id="GO:0016020">
    <property type="term" value="C:membrane"/>
    <property type="evidence" value="ECO:0007669"/>
    <property type="project" value="InterPro"/>
</dbReference>
<evidence type="ECO:0000313" key="4">
    <source>
        <dbReference type="Proteomes" id="UP001152803"/>
    </source>
</evidence>
<comment type="caution">
    <text evidence="3">The sequence shown here is derived from an EMBL/GenBank/DDBJ whole genome shotgun (WGS) entry which is preliminary data.</text>
</comment>
<dbReference type="InterPro" id="IPR001879">
    <property type="entry name" value="GPCR_2_extracellular_dom"/>
</dbReference>
<dbReference type="InterPro" id="IPR003051">
    <property type="entry name" value="GPCR_2_CRF_rcpt"/>
</dbReference>
<evidence type="ECO:0000256" key="1">
    <source>
        <dbReference type="ARBA" id="ARBA00022729"/>
    </source>
</evidence>
<dbReference type="SMART" id="SM00008">
    <property type="entry name" value="HormR"/>
    <property type="match status" value="1"/>
</dbReference>
<dbReference type="PRINTS" id="PR01279">
    <property type="entry name" value="CRFRECEPTOR"/>
</dbReference>
<dbReference type="EMBL" id="JAFJMO010000016">
    <property type="protein sequence ID" value="KAJ8254557.1"/>
    <property type="molecule type" value="Genomic_DNA"/>
</dbReference>
<dbReference type="OrthoDB" id="8930849at2759"/>
<organism evidence="3 4">
    <name type="scientific">Conger conger</name>
    <name type="common">Conger eel</name>
    <name type="synonym">Muraena conger</name>
    <dbReference type="NCBI Taxonomy" id="82655"/>
    <lineage>
        <taxon>Eukaryota</taxon>
        <taxon>Metazoa</taxon>
        <taxon>Chordata</taxon>
        <taxon>Craniata</taxon>
        <taxon>Vertebrata</taxon>
        <taxon>Euteleostomi</taxon>
        <taxon>Actinopterygii</taxon>
        <taxon>Neopterygii</taxon>
        <taxon>Teleostei</taxon>
        <taxon>Anguilliformes</taxon>
        <taxon>Congridae</taxon>
        <taxon>Conger</taxon>
    </lineage>
</organism>
<sequence length="238" mass="25252">MPAELTEAPAHSCRLGAGPGLSRFLPAFSGNAPRVSRPDPVRGSRVTVYGCAEMLWHVAHGAIVRAGLSTLHPRPAAAVSCSTRSLTDARFMPFPGNRAGLSACGAPIRSGSAAHEPSLSPRAHRTDRATPPLTPRPCLVLTLWIVCVSGAGAELTCDTLILLSGNFTLRSLVAWNLTLAPSNITGVFCNMSIDGIGTCWPRSRAGELVTRPCPEFFYGVRYNTTSKPPRPLRLATVV</sequence>
<keyword evidence="1" id="KW-0732">Signal</keyword>
<dbReference type="PROSITE" id="PS00649">
    <property type="entry name" value="G_PROTEIN_RECEP_F2_1"/>
    <property type="match status" value="1"/>
</dbReference>
<dbReference type="Pfam" id="PF02793">
    <property type="entry name" value="HRM"/>
    <property type="match status" value="1"/>
</dbReference>
<name>A0A9Q1HQ20_CONCO</name>
<dbReference type="PROSITE" id="PS50227">
    <property type="entry name" value="G_PROTEIN_RECEP_F2_3"/>
    <property type="match status" value="1"/>
</dbReference>
<dbReference type="AlphaFoldDB" id="A0A9Q1HQ20"/>
<proteinExistence type="predicted"/>
<dbReference type="Gene3D" id="4.10.1240.10">
    <property type="entry name" value="GPCR, family 2, extracellular hormone receptor domain"/>
    <property type="match status" value="1"/>
</dbReference>
<gene>
    <name evidence="3" type="ORF">COCON_G00211690</name>
</gene>
<evidence type="ECO:0000259" key="2">
    <source>
        <dbReference type="PROSITE" id="PS50227"/>
    </source>
</evidence>
<accession>A0A9Q1HQ20</accession>
<dbReference type="InterPro" id="IPR017983">
    <property type="entry name" value="GPCR_2_secretin-like_CS"/>
</dbReference>
<protein>
    <recommendedName>
        <fullName evidence="2">G-protein coupled receptors family 2 profile 1 domain-containing protein</fullName>
    </recommendedName>
</protein>
<dbReference type="Proteomes" id="UP001152803">
    <property type="component" value="Unassembled WGS sequence"/>
</dbReference>
<dbReference type="InterPro" id="IPR036445">
    <property type="entry name" value="GPCR_2_extracell_dom_sf"/>
</dbReference>
<feature type="domain" description="G-protein coupled receptors family 2 profile 1" evidence="2">
    <location>
        <begin position="156"/>
        <end position="230"/>
    </location>
</feature>